<keyword evidence="2" id="KW-0547">Nucleotide-binding</keyword>
<name>A0A9P0BPP8_CHRIL</name>
<evidence type="ECO:0000256" key="4">
    <source>
        <dbReference type="ARBA" id="ARBA00022806"/>
    </source>
</evidence>
<dbReference type="InterPro" id="IPR027417">
    <property type="entry name" value="P-loop_NTPase"/>
</dbReference>
<dbReference type="SMART" id="SM00487">
    <property type="entry name" value="DEXDc"/>
    <property type="match status" value="1"/>
</dbReference>
<dbReference type="AlphaFoldDB" id="A0A9P0BPP8"/>
<dbReference type="GO" id="GO:0003676">
    <property type="term" value="F:nucleic acid binding"/>
    <property type="evidence" value="ECO:0007669"/>
    <property type="project" value="InterPro"/>
</dbReference>
<dbReference type="GO" id="GO:0003724">
    <property type="term" value="F:RNA helicase activity"/>
    <property type="evidence" value="ECO:0007669"/>
    <property type="project" value="UniProtKB-EC"/>
</dbReference>
<dbReference type="PROSITE" id="PS51195">
    <property type="entry name" value="Q_MOTIF"/>
    <property type="match status" value="1"/>
</dbReference>
<feature type="compositionally biased region" description="Basic residues" evidence="7">
    <location>
        <begin position="716"/>
        <end position="725"/>
    </location>
</feature>
<dbReference type="InterPro" id="IPR014001">
    <property type="entry name" value="Helicase_ATP-bd"/>
</dbReference>
<feature type="compositionally biased region" description="Basic and acidic residues" evidence="7">
    <location>
        <begin position="618"/>
        <end position="661"/>
    </location>
</feature>
<dbReference type="OrthoDB" id="10259843at2759"/>
<organism evidence="11 12">
    <name type="scientific">Chrysodeixis includens</name>
    <name type="common">Soybean looper</name>
    <name type="synonym">Pseudoplusia includens</name>
    <dbReference type="NCBI Taxonomy" id="689277"/>
    <lineage>
        <taxon>Eukaryota</taxon>
        <taxon>Metazoa</taxon>
        <taxon>Ecdysozoa</taxon>
        <taxon>Arthropoda</taxon>
        <taxon>Hexapoda</taxon>
        <taxon>Insecta</taxon>
        <taxon>Pterygota</taxon>
        <taxon>Neoptera</taxon>
        <taxon>Endopterygota</taxon>
        <taxon>Lepidoptera</taxon>
        <taxon>Glossata</taxon>
        <taxon>Ditrysia</taxon>
        <taxon>Noctuoidea</taxon>
        <taxon>Noctuidae</taxon>
        <taxon>Plusiinae</taxon>
        <taxon>Chrysodeixis</taxon>
    </lineage>
</organism>
<dbReference type="EC" id="3.6.4.13" evidence="1"/>
<keyword evidence="5" id="KW-0067">ATP-binding</keyword>
<evidence type="ECO:0000256" key="1">
    <source>
        <dbReference type="ARBA" id="ARBA00012552"/>
    </source>
</evidence>
<dbReference type="PROSITE" id="PS51192">
    <property type="entry name" value="HELICASE_ATP_BIND_1"/>
    <property type="match status" value="1"/>
</dbReference>
<dbReference type="InterPro" id="IPR014014">
    <property type="entry name" value="RNA_helicase_DEAD_Q_motif"/>
</dbReference>
<dbReference type="PANTHER" id="PTHR47959:SF1">
    <property type="entry name" value="ATP-DEPENDENT RNA HELICASE DBPA"/>
    <property type="match status" value="1"/>
</dbReference>
<evidence type="ECO:0000313" key="11">
    <source>
        <dbReference type="EMBL" id="CAH0597162.1"/>
    </source>
</evidence>
<dbReference type="Pfam" id="PF00270">
    <property type="entry name" value="DEAD"/>
    <property type="match status" value="1"/>
</dbReference>
<dbReference type="EMBL" id="LR824026">
    <property type="protein sequence ID" value="CAH0597162.1"/>
    <property type="molecule type" value="Genomic_DNA"/>
</dbReference>
<feature type="domain" description="DEAD-box RNA helicase Q" evidence="10">
    <location>
        <begin position="171"/>
        <end position="199"/>
    </location>
</feature>
<protein>
    <recommendedName>
        <fullName evidence="1">RNA helicase</fullName>
        <ecNumber evidence="1">3.6.4.13</ecNumber>
    </recommendedName>
</protein>
<evidence type="ECO:0000259" key="10">
    <source>
        <dbReference type="PROSITE" id="PS51195"/>
    </source>
</evidence>
<feature type="region of interest" description="Disordered" evidence="7">
    <location>
        <begin position="618"/>
        <end position="821"/>
    </location>
</feature>
<dbReference type="CDD" id="cd17947">
    <property type="entry name" value="DEADc_DDX27"/>
    <property type="match status" value="1"/>
</dbReference>
<proteinExistence type="predicted"/>
<keyword evidence="3" id="KW-0378">Hydrolase</keyword>
<dbReference type="InterPro" id="IPR011545">
    <property type="entry name" value="DEAD/DEAH_box_helicase_dom"/>
</dbReference>
<evidence type="ECO:0000256" key="7">
    <source>
        <dbReference type="SAM" id="MobiDB-lite"/>
    </source>
</evidence>
<dbReference type="SUPFAM" id="SSF52540">
    <property type="entry name" value="P-loop containing nucleoside triphosphate hydrolases"/>
    <property type="match status" value="2"/>
</dbReference>
<evidence type="ECO:0000256" key="5">
    <source>
        <dbReference type="ARBA" id="ARBA00022840"/>
    </source>
</evidence>
<evidence type="ECO:0000259" key="9">
    <source>
        <dbReference type="PROSITE" id="PS51194"/>
    </source>
</evidence>
<keyword evidence="4" id="KW-0347">Helicase</keyword>
<dbReference type="SMART" id="SM00490">
    <property type="entry name" value="HELICc"/>
    <property type="match status" value="1"/>
</dbReference>
<evidence type="ECO:0000256" key="2">
    <source>
        <dbReference type="ARBA" id="ARBA00022741"/>
    </source>
</evidence>
<dbReference type="PROSITE" id="PS51194">
    <property type="entry name" value="HELICASE_CTER"/>
    <property type="match status" value="1"/>
</dbReference>
<evidence type="ECO:0000256" key="3">
    <source>
        <dbReference type="ARBA" id="ARBA00022801"/>
    </source>
</evidence>
<evidence type="ECO:0000259" key="8">
    <source>
        <dbReference type="PROSITE" id="PS51192"/>
    </source>
</evidence>
<dbReference type="GO" id="GO:0005829">
    <property type="term" value="C:cytosol"/>
    <property type="evidence" value="ECO:0007669"/>
    <property type="project" value="TreeGrafter"/>
</dbReference>
<dbReference type="InterPro" id="IPR050079">
    <property type="entry name" value="DEAD_box_RNA_helicase"/>
</dbReference>
<feature type="compositionally biased region" description="Polar residues" evidence="7">
    <location>
        <begin position="750"/>
        <end position="762"/>
    </location>
</feature>
<feature type="domain" description="Helicase ATP-binding" evidence="8">
    <location>
        <begin position="202"/>
        <end position="406"/>
    </location>
</feature>
<evidence type="ECO:0000256" key="6">
    <source>
        <dbReference type="PROSITE-ProRule" id="PRU00552"/>
    </source>
</evidence>
<feature type="compositionally biased region" description="Low complexity" evidence="7">
    <location>
        <begin position="795"/>
        <end position="812"/>
    </location>
</feature>
<dbReference type="Proteomes" id="UP001154114">
    <property type="component" value="Chromosome 23"/>
</dbReference>
<evidence type="ECO:0000313" key="12">
    <source>
        <dbReference type="Proteomes" id="UP001154114"/>
    </source>
</evidence>
<dbReference type="GO" id="GO:0005524">
    <property type="term" value="F:ATP binding"/>
    <property type="evidence" value="ECO:0007669"/>
    <property type="project" value="UniProtKB-KW"/>
</dbReference>
<dbReference type="InterPro" id="IPR001650">
    <property type="entry name" value="Helicase_C-like"/>
</dbReference>
<feature type="short sequence motif" description="Q motif" evidence="6">
    <location>
        <begin position="171"/>
        <end position="199"/>
    </location>
</feature>
<dbReference type="Gene3D" id="3.40.50.300">
    <property type="entry name" value="P-loop containing nucleotide triphosphate hydrolases"/>
    <property type="match status" value="2"/>
</dbReference>
<dbReference type="PANTHER" id="PTHR47959">
    <property type="entry name" value="ATP-DEPENDENT RNA HELICASE RHLE-RELATED"/>
    <property type="match status" value="1"/>
</dbReference>
<gene>
    <name evidence="11" type="ORF">CINC_LOCUS7627</name>
</gene>
<keyword evidence="12" id="KW-1185">Reference proteome</keyword>
<feature type="domain" description="Helicase C-terminal" evidence="9">
    <location>
        <begin position="417"/>
        <end position="580"/>
    </location>
</feature>
<sequence length="821" mass="93204">MTATTDTVPFIGTINDGDEVENFSEESDEEIEYQPSKQKVKQKADFNPNFQFVGSVEEYNKNPWDDLQKYVRRNVKQTLDQKIEKRRAQVKVDGNSNDVDTDSDVEAKDSDVGELEISDDELKRDEIKTKQRKITKKQKAQEDLEDETEQGTRIEYDSDFFEEPPPYDENASFYMMNLSRPLLKAIGSLNYVHPTPIQAATIPVALLGKDVCACAATGTGKTAAYMLPILERLLYKASGAARVTRVLVLVPTRELGAQVHAVTRQLSQFTPVTVGLSVGGLDVKYQETVLRHNPDVVIATPGRLIDHIRNTPSFGLQSIEVLVRRRPSADVCSISIAPIIDMCKRFTRRLDTYRSNIKMLDEYFAEQMKEIIRQCSPKRQTMLFSATMSEQVKDLAAVSLKKPVKLFVDSNKDVAFNLRQEFVRIRRERECDREALLAALVCRTFRDRAVIFVQTKRQAHRLHVALGLLGVKVAELHGALNQPQRLDSLKRFKDELVDVLVATDVAARGLDIPGVKTVINFTLPATLEHYIHRVGRTARAGRAGVSVSLAGEAERALVKAIVKRARRPVKSRQVPPDIVAKYRDRLARLEPEIAAILDEEYAEKQMNKMEKQTAKLEGAIKTEEGPRIEVQRQREWFQTPREKREEKERLALTRHPDQDKKKGGKGKKRKRDDDDDDSGDDGRKKKRPTKHKPKDTPEDRVNREMEKVALLQSRMEKRKKKQRRIRAVDDDDDRPKQRPKTMNKSKKKQSNFATDLTDTSRSAAKRLRYDANKAQKGGFQKGKPKDKGKGKPKAFGKPQVGKKPQGGKNPQAGKGGRRKNK</sequence>
<feature type="region of interest" description="Disordered" evidence="7">
    <location>
        <begin position="87"/>
        <end position="117"/>
    </location>
</feature>
<accession>A0A9P0BPP8</accession>
<feature type="compositionally biased region" description="Basic residues" evidence="7">
    <location>
        <begin position="684"/>
        <end position="693"/>
    </location>
</feature>
<reference evidence="11" key="1">
    <citation type="submission" date="2021-12" db="EMBL/GenBank/DDBJ databases">
        <authorList>
            <person name="King R."/>
        </authorList>
    </citation>
    <scope>NUCLEOTIDE SEQUENCE</scope>
</reference>
<dbReference type="CDD" id="cd18787">
    <property type="entry name" value="SF2_C_DEAD"/>
    <property type="match status" value="1"/>
</dbReference>
<dbReference type="Pfam" id="PF00271">
    <property type="entry name" value="Helicase_C"/>
    <property type="match status" value="1"/>
</dbReference>
<feature type="region of interest" description="Disordered" evidence="7">
    <location>
        <begin position="130"/>
        <end position="150"/>
    </location>
</feature>
<feature type="compositionally biased region" description="Basic and acidic residues" evidence="7">
    <location>
        <begin position="694"/>
        <end position="707"/>
    </location>
</feature>
<feature type="compositionally biased region" description="Basic residues" evidence="7">
    <location>
        <begin position="737"/>
        <end position="749"/>
    </location>
</feature>
<dbReference type="GO" id="GO:0016787">
    <property type="term" value="F:hydrolase activity"/>
    <property type="evidence" value="ECO:0007669"/>
    <property type="project" value="UniProtKB-KW"/>
</dbReference>